<sequence length="172" mass="18669">MTTHPLLQVCGHKIEACDKGANDNAPNGNTPNDMTHGNTPNNVTYGNAPNEDATYGNAPNEGPTNHTPAMIEASSNDESPNSNAMHGNATWQCNMATRHTPTRHTPTRHTPTRHANAPNANAPMTQHMAPCQMRAQPGQIMPQESHIRNSSTYSHTKRAVKAALFAWSLFLN</sequence>
<protein>
    <submittedName>
        <fullName evidence="2">Uncharacterized protein</fullName>
    </submittedName>
</protein>
<proteinExistence type="predicted"/>
<feature type="compositionally biased region" description="Polar residues" evidence="1">
    <location>
        <begin position="62"/>
        <end position="88"/>
    </location>
</feature>
<evidence type="ECO:0000313" key="2">
    <source>
        <dbReference type="EMBL" id="KAF9513475.1"/>
    </source>
</evidence>
<name>A0A9P6DX38_9AGAM</name>
<evidence type="ECO:0000313" key="3">
    <source>
        <dbReference type="Proteomes" id="UP000886523"/>
    </source>
</evidence>
<evidence type="ECO:0000256" key="1">
    <source>
        <dbReference type="SAM" id="MobiDB-lite"/>
    </source>
</evidence>
<gene>
    <name evidence="2" type="ORF">BS47DRAFT_1362453</name>
</gene>
<keyword evidence="3" id="KW-1185">Reference proteome</keyword>
<organism evidence="2 3">
    <name type="scientific">Hydnum rufescens UP504</name>
    <dbReference type="NCBI Taxonomy" id="1448309"/>
    <lineage>
        <taxon>Eukaryota</taxon>
        <taxon>Fungi</taxon>
        <taxon>Dikarya</taxon>
        <taxon>Basidiomycota</taxon>
        <taxon>Agaricomycotina</taxon>
        <taxon>Agaricomycetes</taxon>
        <taxon>Cantharellales</taxon>
        <taxon>Hydnaceae</taxon>
        <taxon>Hydnum</taxon>
    </lineage>
</organism>
<feature type="compositionally biased region" description="Polar residues" evidence="1">
    <location>
        <begin position="24"/>
        <end position="47"/>
    </location>
</feature>
<accession>A0A9P6DX38</accession>
<dbReference type="Proteomes" id="UP000886523">
    <property type="component" value="Unassembled WGS sequence"/>
</dbReference>
<feature type="region of interest" description="Disordered" evidence="1">
    <location>
        <begin position="21"/>
        <end position="88"/>
    </location>
</feature>
<comment type="caution">
    <text evidence="2">The sequence shown here is derived from an EMBL/GenBank/DDBJ whole genome shotgun (WGS) entry which is preliminary data.</text>
</comment>
<reference evidence="2" key="1">
    <citation type="journal article" date="2020" name="Nat. Commun.">
        <title>Large-scale genome sequencing of mycorrhizal fungi provides insights into the early evolution of symbiotic traits.</title>
        <authorList>
            <person name="Miyauchi S."/>
            <person name="Kiss E."/>
            <person name="Kuo A."/>
            <person name="Drula E."/>
            <person name="Kohler A."/>
            <person name="Sanchez-Garcia M."/>
            <person name="Morin E."/>
            <person name="Andreopoulos B."/>
            <person name="Barry K.W."/>
            <person name="Bonito G."/>
            <person name="Buee M."/>
            <person name="Carver A."/>
            <person name="Chen C."/>
            <person name="Cichocki N."/>
            <person name="Clum A."/>
            <person name="Culley D."/>
            <person name="Crous P.W."/>
            <person name="Fauchery L."/>
            <person name="Girlanda M."/>
            <person name="Hayes R.D."/>
            <person name="Keri Z."/>
            <person name="LaButti K."/>
            <person name="Lipzen A."/>
            <person name="Lombard V."/>
            <person name="Magnuson J."/>
            <person name="Maillard F."/>
            <person name="Murat C."/>
            <person name="Nolan M."/>
            <person name="Ohm R.A."/>
            <person name="Pangilinan J."/>
            <person name="Pereira M.F."/>
            <person name="Perotto S."/>
            <person name="Peter M."/>
            <person name="Pfister S."/>
            <person name="Riley R."/>
            <person name="Sitrit Y."/>
            <person name="Stielow J.B."/>
            <person name="Szollosi G."/>
            <person name="Zifcakova L."/>
            <person name="Stursova M."/>
            <person name="Spatafora J.W."/>
            <person name="Tedersoo L."/>
            <person name="Vaario L.M."/>
            <person name="Yamada A."/>
            <person name="Yan M."/>
            <person name="Wang P."/>
            <person name="Xu J."/>
            <person name="Bruns T."/>
            <person name="Baldrian P."/>
            <person name="Vilgalys R."/>
            <person name="Dunand C."/>
            <person name="Henrissat B."/>
            <person name="Grigoriev I.V."/>
            <person name="Hibbett D."/>
            <person name="Nagy L.G."/>
            <person name="Martin F.M."/>
        </authorList>
    </citation>
    <scope>NUCLEOTIDE SEQUENCE</scope>
    <source>
        <strain evidence="2">UP504</strain>
    </source>
</reference>
<dbReference type="AlphaFoldDB" id="A0A9P6DX38"/>
<dbReference type="EMBL" id="MU128972">
    <property type="protein sequence ID" value="KAF9513475.1"/>
    <property type="molecule type" value="Genomic_DNA"/>
</dbReference>